<evidence type="ECO:0008006" key="5">
    <source>
        <dbReference type="Google" id="ProtNLM"/>
    </source>
</evidence>
<organism evidence="3 4">
    <name type="scientific">Exophiala bonariae</name>
    <dbReference type="NCBI Taxonomy" id="1690606"/>
    <lineage>
        <taxon>Eukaryota</taxon>
        <taxon>Fungi</taxon>
        <taxon>Dikarya</taxon>
        <taxon>Ascomycota</taxon>
        <taxon>Pezizomycotina</taxon>
        <taxon>Eurotiomycetes</taxon>
        <taxon>Chaetothyriomycetidae</taxon>
        <taxon>Chaetothyriales</taxon>
        <taxon>Herpotrichiellaceae</taxon>
        <taxon>Exophiala</taxon>
    </lineage>
</organism>
<keyword evidence="2" id="KW-1133">Transmembrane helix</keyword>
<feature type="compositionally biased region" description="Polar residues" evidence="1">
    <location>
        <begin position="275"/>
        <end position="285"/>
    </location>
</feature>
<dbReference type="RefSeq" id="XP_064700053.1">
    <property type="nucleotide sequence ID" value="XM_064854831.1"/>
</dbReference>
<proteinExistence type="predicted"/>
<keyword evidence="2" id="KW-0812">Transmembrane</keyword>
<gene>
    <name evidence="3" type="ORF">LTR84_011298</name>
</gene>
<feature type="region of interest" description="Disordered" evidence="1">
    <location>
        <begin position="364"/>
        <end position="383"/>
    </location>
</feature>
<feature type="region of interest" description="Disordered" evidence="1">
    <location>
        <begin position="230"/>
        <end position="341"/>
    </location>
</feature>
<dbReference type="AlphaFoldDB" id="A0AAV9MSN8"/>
<keyword evidence="2" id="KW-0472">Membrane</keyword>
<evidence type="ECO:0000256" key="2">
    <source>
        <dbReference type="SAM" id="Phobius"/>
    </source>
</evidence>
<name>A0AAV9MSN8_9EURO</name>
<accession>A0AAV9MSN8</accession>
<dbReference type="EMBL" id="JAVRRD010000052">
    <property type="protein sequence ID" value="KAK5044387.1"/>
    <property type="molecule type" value="Genomic_DNA"/>
</dbReference>
<keyword evidence="4" id="KW-1185">Reference proteome</keyword>
<dbReference type="Proteomes" id="UP001358417">
    <property type="component" value="Unassembled WGS sequence"/>
</dbReference>
<sequence>MRVASAGFPVRKLQHVHDLIQWAVVHAQKILYGQDLEKTFVAFLAFTALYWLLPIISLFWLTVVALTLSFLATLATTPRGRAAARDAQVSAQELANVAVENGKELAQNGKDKANELSSVTRNAAVHTKGHVQDLAQSGKQATANGAAQVRVNASNISVATTENVREFAQQAIAKASDLSSQAQKTAVDTKERVRDMAQNGKQSVANGSVHVSDIASNISTSVTENVRNMSDIGPHSMDKAQDGATSAGDDEKDHINRPLYSEINSNSGEDHSITGHATNEASHLSNRAAETPKHVGPGGFYDQTNSGNYSQGSSINDTDVSASQTAPNHAAKRRTSTYMEPTPLSAELIGTENTGSAADTTSIYADEGDVDGSHGIMNRPRGL</sequence>
<feature type="compositionally biased region" description="Polar residues" evidence="1">
    <location>
        <begin position="302"/>
        <end position="327"/>
    </location>
</feature>
<evidence type="ECO:0000313" key="4">
    <source>
        <dbReference type="Proteomes" id="UP001358417"/>
    </source>
</evidence>
<protein>
    <recommendedName>
        <fullName evidence="5">Reticulon domain-containing protein</fullName>
    </recommendedName>
</protein>
<dbReference type="GeneID" id="89979452"/>
<feature type="transmembrane region" description="Helical" evidence="2">
    <location>
        <begin position="48"/>
        <end position="75"/>
    </location>
</feature>
<reference evidence="3 4" key="1">
    <citation type="submission" date="2023-08" db="EMBL/GenBank/DDBJ databases">
        <title>Black Yeasts Isolated from many extreme environments.</title>
        <authorList>
            <person name="Coleine C."/>
            <person name="Stajich J.E."/>
            <person name="Selbmann L."/>
        </authorList>
    </citation>
    <scope>NUCLEOTIDE SEQUENCE [LARGE SCALE GENOMIC DNA]</scope>
    <source>
        <strain evidence="3 4">CCFEE 5792</strain>
    </source>
</reference>
<evidence type="ECO:0000313" key="3">
    <source>
        <dbReference type="EMBL" id="KAK5044387.1"/>
    </source>
</evidence>
<comment type="caution">
    <text evidence="3">The sequence shown here is derived from an EMBL/GenBank/DDBJ whole genome shotgun (WGS) entry which is preliminary data.</text>
</comment>
<evidence type="ECO:0000256" key="1">
    <source>
        <dbReference type="SAM" id="MobiDB-lite"/>
    </source>
</evidence>